<keyword evidence="1" id="KW-0472">Membrane</keyword>
<keyword evidence="1" id="KW-0812">Transmembrane</keyword>
<keyword evidence="1" id="KW-1133">Transmembrane helix</keyword>
<accession>A0ABP9FT05</accession>
<comment type="caution">
    <text evidence="2">The sequence shown here is derived from an EMBL/GenBank/DDBJ whole genome shotgun (WGS) entry which is preliminary data.</text>
</comment>
<protein>
    <submittedName>
        <fullName evidence="2">Uncharacterized protein</fullName>
    </submittedName>
</protein>
<dbReference type="EMBL" id="BAABLW010000001">
    <property type="protein sequence ID" value="GAA4911709.1"/>
    <property type="molecule type" value="Genomic_DNA"/>
</dbReference>
<reference evidence="3" key="1">
    <citation type="journal article" date="2019" name="Int. J. Syst. Evol. Microbiol.">
        <title>The Global Catalogue of Microorganisms (GCM) 10K type strain sequencing project: providing services to taxonomists for standard genome sequencing and annotation.</title>
        <authorList>
            <consortium name="The Broad Institute Genomics Platform"/>
            <consortium name="The Broad Institute Genome Sequencing Center for Infectious Disease"/>
            <person name="Wu L."/>
            <person name="Ma J."/>
        </authorList>
    </citation>
    <scope>NUCLEOTIDE SEQUENCE [LARGE SCALE GENOMIC DNA]</scope>
    <source>
        <strain evidence="3">JCM 19129</strain>
    </source>
</reference>
<sequence length="158" mass="16372">MVQDIPAAAPADRSSALTRRIWRRALIGLGASVATPFISTALFTGGLWLTALLVGRPDPSAWWGFGAIFVGVILLPATLLVWAVSTAAVEALRLWGPLTAAGAPLTHGLLAAATGAIAYAVGTSTEALVTQGLAVLWCAVLCAACWWSSHQAERTARP</sequence>
<keyword evidence="3" id="KW-1185">Reference proteome</keyword>
<gene>
    <name evidence="2" type="ORF">GCM10025790_02710</name>
</gene>
<name>A0ABP9FT05_9MICC</name>
<feature type="transmembrane region" description="Helical" evidence="1">
    <location>
        <begin position="127"/>
        <end position="147"/>
    </location>
</feature>
<feature type="transmembrane region" description="Helical" evidence="1">
    <location>
        <begin position="61"/>
        <end position="82"/>
    </location>
</feature>
<proteinExistence type="predicted"/>
<dbReference type="RefSeq" id="WP_345476327.1">
    <property type="nucleotide sequence ID" value="NZ_BAABLW010000001.1"/>
</dbReference>
<evidence type="ECO:0000313" key="3">
    <source>
        <dbReference type="Proteomes" id="UP001500368"/>
    </source>
</evidence>
<dbReference type="Proteomes" id="UP001500368">
    <property type="component" value="Unassembled WGS sequence"/>
</dbReference>
<feature type="transmembrane region" description="Helical" evidence="1">
    <location>
        <begin position="25"/>
        <end position="49"/>
    </location>
</feature>
<evidence type="ECO:0000313" key="2">
    <source>
        <dbReference type="EMBL" id="GAA4911709.1"/>
    </source>
</evidence>
<organism evidence="2 3">
    <name type="scientific">Nesterenkonia rhizosphaerae</name>
    <dbReference type="NCBI Taxonomy" id="1348272"/>
    <lineage>
        <taxon>Bacteria</taxon>
        <taxon>Bacillati</taxon>
        <taxon>Actinomycetota</taxon>
        <taxon>Actinomycetes</taxon>
        <taxon>Micrococcales</taxon>
        <taxon>Micrococcaceae</taxon>
        <taxon>Nesterenkonia</taxon>
    </lineage>
</organism>
<evidence type="ECO:0000256" key="1">
    <source>
        <dbReference type="SAM" id="Phobius"/>
    </source>
</evidence>
<feature type="transmembrane region" description="Helical" evidence="1">
    <location>
        <begin position="94"/>
        <end position="121"/>
    </location>
</feature>